<dbReference type="GO" id="GO:0005524">
    <property type="term" value="F:ATP binding"/>
    <property type="evidence" value="ECO:0007669"/>
    <property type="project" value="InterPro"/>
</dbReference>
<dbReference type="InterPro" id="IPR001245">
    <property type="entry name" value="Ser-Thr/Tyr_kinase_cat_dom"/>
</dbReference>
<dbReference type="SUPFAM" id="SSF56112">
    <property type="entry name" value="Protein kinase-like (PK-like)"/>
    <property type="match status" value="1"/>
</dbReference>
<dbReference type="InterPro" id="IPR020635">
    <property type="entry name" value="Tyr_kinase_cat_dom"/>
</dbReference>
<feature type="region of interest" description="Disordered" evidence="3">
    <location>
        <begin position="1"/>
        <end position="29"/>
    </location>
</feature>
<dbReference type="Gene3D" id="3.30.200.20">
    <property type="entry name" value="Phosphorylase Kinase, domain 1"/>
    <property type="match status" value="1"/>
</dbReference>
<dbReference type="AlphaFoldDB" id="A0AA88QS95"/>
<evidence type="ECO:0000256" key="3">
    <source>
        <dbReference type="SAM" id="MobiDB-lite"/>
    </source>
</evidence>
<dbReference type="Gene3D" id="1.10.510.10">
    <property type="entry name" value="Transferase(Phosphotransferase) domain 1"/>
    <property type="match status" value="1"/>
</dbReference>
<protein>
    <recommendedName>
        <fullName evidence="4">Protein kinase domain-containing protein</fullName>
    </recommendedName>
</protein>
<reference evidence="5" key="1">
    <citation type="submission" date="2022-12" db="EMBL/GenBank/DDBJ databases">
        <title>Draft genome assemblies for two species of Escallonia (Escalloniales).</title>
        <authorList>
            <person name="Chanderbali A."/>
            <person name="Dervinis C."/>
            <person name="Anghel I."/>
            <person name="Soltis D."/>
            <person name="Soltis P."/>
            <person name="Zapata F."/>
        </authorList>
    </citation>
    <scope>NUCLEOTIDE SEQUENCE</scope>
    <source>
        <strain evidence="5">UCBG92.1500</strain>
        <tissue evidence="5">Leaf</tissue>
    </source>
</reference>
<dbReference type="InterPro" id="IPR011009">
    <property type="entry name" value="Kinase-like_dom_sf"/>
</dbReference>
<evidence type="ECO:0000256" key="2">
    <source>
        <dbReference type="ARBA" id="ARBA00022475"/>
    </source>
</evidence>
<evidence type="ECO:0000259" key="4">
    <source>
        <dbReference type="PROSITE" id="PS50011"/>
    </source>
</evidence>
<dbReference type="PROSITE" id="PS50011">
    <property type="entry name" value="PROTEIN_KINASE_DOM"/>
    <property type="match status" value="1"/>
</dbReference>
<dbReference type="SMART" id="SM00219">
    <property type="entry name" value="TyrKc"/>
    <property type="match status" value="1"/>
</dbReference>
<evidence type="ECO:0000256" key="1">
    <source>
        <dbReference type="ARBA" id="ARBA00004236"/>
    </source>
</evidence>
<dbReference type="EMBL" id="JAVXUO010002788">
    <property type="protein sequence ID" value="KAK2969621.1"/>
    <property type="molecule type" value="Genomic_DNA"/>
</dbReference>
<evidence type="ECO:0000313" key="5">
    <source>
        <dbReference type="EMBL" id="KAK2969621.1"/>
    </source>
</evidence>
<comment type="caution">
    <text evidence="5">The sequence shown here is derived from an EMBL/GenBank/DDBJ whole genome shotgun (WGS) entry which is preliminary data.</text>
</comment>
<dbReference type="PANTHER" id="PTHR45621">
    <property type="entry name" value="OS01G0588500 PROTEIN-RELATED"/>
    <property type="match status" value="1"/>
</dbReference>
<dbReference type="InterPro" id="IPR000719">
    <property type="entry name" value="Prot_kinase_dom"/>
</dbReference>
<sequence>MSDKDGAMSNNKDGVLAQELPSGGQTPTPSFKQFTFTELNSITKNISKGRILGEGSHVVAFKGWIDEKTYNPSEVGVGMAVVVKEITPNKFQDPGLGQILEFLRECSHPNLVKFLGYCTESEYSRDYNIFLVHEYMQKGSLDNLLFGKGAEPLSWPIRFKIAIGAARGLAFLHTITKQNMYSKFEASDILLDKVH</sequence>
<organism evidence="5 6">
    <name type="scientific">Escallonia rubra</name>
    <dbReference type="NCBI Taxonomy" id="112253"/>
    <lineage>
        <taxon>Eukaryota</taxon>
        <taxon>Viridiplantae</taxon>
        <taxon>Streptophyta</taxon>
        <taxon>Embryophyta</taxon>
        <taxon>Tracheophyta</taxon>
        <taxon>Spermatophyta</taxon>
        <taxon>Magnoliopsida</taxon>
        <taxon>eudicotyledons</taxon>
        <taxon>Gunneridae</taxon>
        <taxon>Pentapetalae</taxon>
        <taxon>asterids</taxon>
        <taxon>campanulids</taxon>
        <taxon>Escalloniales</taxon>
        <taxon>Escalloniaceae</taxon>
        <taxon>Escallonia</taxon>
    </lineage>
</organism>
<proteinExistence type="predicted"/>
<keyword evidence="2" id="KW-0472">Membrane</keyword>
<dbReference type="Proteomes" id="UP001187471">
    <property type="component" value="Unassembled WGS sequence"/>
</dbReference>
<comment type="subcellular location">
    <subcellularLocation>
        <location evidence="1">Cell membrane</location>
    </subcellularLocation>
</comment>
<dbReference type="Pfam" id="PF07714">
    <property type="entry name" value="PK_Tyr_Ser-Thr"/>
    <property type="match status" value="1"/>
</dbReference>
<name>A0AA88QS95_9ASTE</name>
<accession>A0AA88QS95</accession>
<feature type="domain" description="Protein kinase" evidence="4">
    <location>
        <begin position="46"/>
        <end position="195"/>
    </location>
</feature>
<gene>
    <name evidence="5" type="ORF">RJ640_029783</name>
</gene>
<dbReference type="GO" id="GO:0004713">
    <property type="term" value="F:protein tyrosine kinase activity"/>
    <property type="evidence" value="ECO:0007669"/>
    <property type="project" value="InterPro"/>
</dbReference>
<keyword evidence="2" id="KW-1003">Cell membrane</keyword>
<evidence type="ECO:0000313" key="6">
    <source>
        <dbReference type="Proteomes" id="UP001187471"/>
    </source>
</evidence>
<keyword evidence="6" id="KW-1185">Reference proteome</keyword>
<dbReference type="GO" id="GO:0005886">
    <property type="term" value="C:plasma membrane"/>
    <property type="evidence" value="ECO:0007669"/>
    <property type="project" value="UniProtKB-SubCell"/>
</dbReference>
<dbReference type="InterPro" id="IPR050823">
    <property type="entry name" value="Plant_Ser_Thr_Prot_Kinase"/>
</dbReference>